<reference evidence="2 3" key="1">
    <citation type="submission" date="2016-10" db="EMBL/GenBank/DDBJ databases">
        <title>Pseudoalteromonas amylolytica sp. nov., isolated from the surface seawater.</title>
        <authorList>
            <person name="Wu Y.-H."/>
            <person name="Cheng H."/>
            <person name="Jin X.-B."/>
            <person name="Wang C.-S."/>
            <person name="Xu X.-W."/>
        </authorList>
    </citation>
    <scope>NUCLEOTIDE SEQUENCE [LARGE SCALE GENOMIC DNA]</scope>
    <source>
        <strain evidence="2 3">JCM 12483</strain>
    </source>
</reference>
<feature type="chain" id="PRO_5010200193" evidence="1">
    <location>
        <begin position="23"/>
        <end position="88"/>
    </location>
</feature>
<name>A0A1S1N8N2_9GAMM</name>
<dbReference type="Proteomes" id="UP000180253">
    <property type="component" value="Unassembled WGS sequence"/>
</dbReference>
<dbReference type="RefSeq" id="WP_070991289.1">
    <property type="nucleotide sequence ID" value="NZ_CBCSHD010000001.1"/>
</dbReference>
<accession>A0A1S1N8N2</accession>
<dbReference type="EMBL" id="MNAN01000028">
    <property type="protein sequence ID" value="OHU95713.1"/>
    <property type="molecule type" value="Genomic_DNA"/>
</dbReference>
<evidence type="ECO:0000256" key="1">
    <source>
        <dbReference type="SAM" id="SignalP"/>
    </source>
</evidence>
<keyword evidence="3" id="KW-1185">Reference proteome</keyword>
<sequence length="88" mass="9282">MKTLSKLTAIVLISCASATSYANPLQSDTTVELSDVISNAITTSINNSIEELKASTLKAVTQSLDIASEQEATVVMSKSTKTQEESSL</sequence>
<feature type="signal peptide" evidence="1">
    <location>
        <begin position="1"/>
        <end position="22"/>
    </location>
</feature>
<gene>
    <name evidence="2" type="ORF">BIW53_07715</name>
</gene>
<proteinExistence type="predicted"/>
<organism evidence="2 3">
    <name type="scientific">Pseudoalteromonas byunsanensis</name>
    <dbReference type="NCBI Taxonomy" id="327939"/>
    <lineage>
        <taxon>Bacteria</taxon>
        <taxon>Pseudomonadati</taxon>
        <taxon>Pseudomonadota</taxon>
        <taxon>Gammaproteobacteria</taxon>
        <taxon>Alteromonadales</taxon>
        <taxon>Pseudoalteromonadaceae</taxon>
        <taxon>Pseudoalteromonas</taxon>
    </lineage>
</organism>
<evidence type="ECO:0000313" key="2">
    <source>
        <dbReference type="EMBL" id="OHU95713.1"/>
    </source>
</evidence>
<keyword evidence="1" id="KW-0732">Signal</keyword>
<evidence type="ECO:0000313" key="3">
    <source>
        <dbReference type="Proteomes" id="UP000180253"/>
    </source>
</evidence>
<comment type="caution">
    <text evidence="2">The sequence shown here is derived from an EMBL/GenBank/DDBJ whole genome shotgun (WGS) entry which is preliminary data.</text>
</comment>
<dbReference type="AlphaFoldDB" id="A0A1S1N8N2"/>
<dbReference type="OrthoDB" id="6293355at2"/>
<protein>
    <submittedName>
        <fullName evidence="2">Uncharacterized protein</fullName>
    </submittedName>
</protein>